<keyword evidence="2" id="KW-1185">Reference proteome</keyword>
<dbReference type="AlphaFoldDB" id="A0A7M5XHV3"/>
<reference evidence="1" key="1">
    <citation type="submission" date="2021-01" db="UniProtKB">
        <authorList>
            <consortium name="EnsemblMetazoa"/>
        </authorList>
    </citation>
    <scope>IDENTIFICATION</scope>
</reference>
<evidence type="ECO:0000313" key="2">
    <source>
        <dbReference type="Proteomes" id="UP000594262"/>
    </source>
</evidence>
<protein>
    <submittedName>
        <fullName evidence="1">Uncharacterized protein</fullName>
    </submittedName>
</protein>
<dbReference type="EnsemblMetazoa" id="CLYHEMT022557.1">
    <property type="protein sequence ID" value="CLYHEMP022557.1"/>
    <property type="gene ID" value="CLYHEMG022557"/>
</dbReference>
<dbReference type="Gene3D" id="3.40.395.10">
    <property type="entry name" value="Adenoviral Proteinase, Chain A"/>
    <property type="match status" value="1"/>
</dbReference>
<sequence length="102" mass="12067">MNTLQLICALDSDPMMREYRREVYALDEFKQARLEIKGIYICNEEPSMKEGSHWILIFIQPEKTYFVDSFGYDPDYYGLENKLKVLKTPILTFSKVLQNPFS</sequence>
<dbReference type="Proteomes" id="UP000594262">
    <property type="component" value="Unplaced"/>
</dbReference>
<evidence type="ECO:0000313" key="1">
    <source>
        <dbReference type="EnsemblMetazoa" id="CLYHEMP022557.1"/>
    </source>
</evidence>
<dbReference type="OrthoDB" id="6427852at2759"/>
<name>A0A7M5XHV3_9CNID</name>
<proteinExistence type="predicted"/>
<accession>A0A7M5XHV3</accession>
<organism evidence="1 2">
    <name type="scientific">Clytia hemisphaerica</name>
    <dbReference type="NCBI Taxonomy" id="252671"/>
    <lineage>
        <taxon>Eukaryota</taxon>
        <taxon>Metazoa</taxon>
        <taxon>Cnidaria</taxon>
        <taxon>Hydrozoa</taxon>
        <taxon>Hydroidolina</taxon>
        <taxon>Leptothecata</taxon>
        <taxon>Obeliida</taxon>
        <taxon>Clytiidae</taxon>
        <taxon>Clytia</taxon>
    </lineage>
</organism>